<keyword evidence="1" id="KW-0732">Signal</keyword>
<feature type="chain" id="PRO_5002172773" evidence="1">
    <location>
        <begin position="26"/>
        <end position="58"/>
    </location>
</feature>
<keyword evidence="3" id="KW-1185">Reference proteome</keyword>
<proteinExistence type="predicted"/>
<evidence type="ECO:0000313" key="2">
    <source>
        <dbReference type="EMBL" id="KIM79142.1"/>
    </source>
</evidence>
<name>A0A0C3BPD6_PILCF</name>
<feature type="signal peptide" evidence="1">
    <location>
        <begin position="1"/>
        <end position="25"/>
    </location>
</feature>
<accession>A0A0C3BPD6</accession>
<dbReference type="AlphaFoldDB" id="A0A0C3BPD6"/>
<dbReference type="EMBL" id="KN833011">
    <property type="protein sequence ID" value="KIM79142.1"/>
    <property type="molecule type" value="Genomic_DNA"/>
</dbReference>
<organism evidence="2 3">
    <name type="scientific">Piloderma croceum (strain F 1598)</name>
    <dbReference type="NCBI Taxonomy" id="765440"/>
    <lineage>
        <taxon>Eukaryota</taxon>
        <taxon>Fungi</taxon>
        <taxon>Dikarya</taxon>
        <taxon>Basidiomycota</taxon>
        <taxon>Agaricomycotina</taxon>
        <taxon>Agaricomycetes</taxon>
        <taxon>Agaricomycetidae</taxon>
        <taxon>Atheliales</taxon>
        <taxon>Atheliaceae</taxon>
        <taxon>Piloderma</taxon>
    </lineage>
</organism>
<evidence type="ECO:0000313" key="3">
    <source>
        <dbReference type="Proteomes" id="UP000054166"/>
    </source>
</evidence>
<dbReference type="InParanoid" id="A0A0C3BPD6"/>
<evidence type="ECO:0000256" key="1">
    <source>
        <dbReference type="SAM" id="SignalP"/>
    </source>
</evidence>
<reference evidence="2 3" key="1">
    <citation type="submission" date="2014-04" db="EMBL/GenBank/DDBJ databases">
        <authorList>
            <consortium name="DOE Joint Genome Institute"/>
            <person name="Kuo A."/>
            <person name="Tarkka M."/>
            <person name="Buscot F."/>
            <person name="Kohler A."/>
            <person name="Nagy L.G."/>
            <person name="Floudas D."/>
            <person name="Copeland A."/>
            <person name="Barry K.W."/>
            <person name="Cichocki N."/>
            <person name="Veneault-Fourrey C."/>
            <person name="LaButti K."/>
            <person name="Lindquist E.A."/>
            <person name="Lipzen A."/>
            <person name="Lundell T."/>
            <person name="Morin E."/>
            <person name="Murat C."/>
            <person name="Sun H."/>
            <person name="Tunlid A."/>
            <person name="Henrissat B."/>
            <person name="Grigoriev I.V."/>
            <person name="Hibbett D.S."/>
            <person name="Martin F."/>
            <person name="Nordberg H.P."/>
            <person name="Cantor M.N."/>
            <person name="Hua S.X."/>
        </authorList>
    </citation>
    <scope>NUCLEOTIDE SEQUENCE [LARGE SCALE GENOMIC DNA]</scope>
    <source>
        <strain evidence="2 3">F 1598</strain>
    </source>
</reference>
<dbReference type="Proteomes" id="UP000054166">
    <property type="component" value="Unassembled WGS sequence"/>
</dbReference>
<sequence>MLAKLTGSTIVFFFALISAVHAAAAAITPRADTTVEVEIPNGESITKFCKKWHDKCVE</sequence>
<protein>
    <submittedName>
        <fullName evidence="2">Uncharacterized protein</fullName>
    </submittedName>
</protein>
<reference evidence="3" key="2">
    <citation type="submission" date="2015-01" db="EMBL/GenBank/DDBJ databases">
        <title>Evolutionary Origins and Diversification of the Mycorrhizal Mutualists.</title>
        <authorList>
            <consortium name="DOE Joint Genome Institute"/>
            <consortium name="Mycorrhizal Genomics Consortium"/>
            <person name="Kohler A."/>
            <person name="Kuo A."/>
            <person name="Nagy L.G."/>
            <person name="Floudas D."/>
            <person name="Copeland A."/>
            <person name="Barry K.W."/>
            <person name="Cichocki N."/>
            <person name="Veneault-Fourrey C."/>
            <person name="LaButti K."/>
            <person name="Lindquist E.A."/>
            <person name="Lipzen A."/>
            <person name="Lundell T."/>
            <person name="Morin E."/>
            <person name="Murat C."/>
            <person name="Riley R."/>
            <person name="Ohm R."/>
            <person name="Sun H."/>
            <person name="Tunlid A."/>
            <person name="Henrissat B."/>
            <person name="Grigoriev I.V."/>
            <person name="Hibbett D.S."/>
            <person name="Martin F."/>
        </authorList>
    </citation>
    <scope>NUCLEOTIDE SEQUENCE [LARGE SCALE GENOMIC DNA]</scope>
    <source>
        <strain evidence="3">F 1598</strain>
    </source>
</reference>
<gene>
    <name evidence="2" type="ORF">PILCRDRAFT_10566</name>
</gene>
<dbReference type="HOGENOM" id="CLU_2979915_0_0_1"/>